<comment type="subcellular location">
    <subcellularLocation>
        <location evidence="1">Cytoplasm</location>
    </subcellularLocation>
</comment>
<accession>F4PS27</accession>
<dbReference type="OrthoDB" id="30818at2759"/>
<protein>
    <recommendedName>
        <fullName evidence="9">HEAT repeat-containing protein</fullName>
    </recommendedName>
</protein>
<feature type="compositionally biased region" description="Acidic residues" evidence="6">
    <location>
        <begin position="1755"/>
        <end position="1765"/>
    </location>
</feature>
<dbReference type="GO" id="GO:0006606">
    <property type="term" value="P:protein import into nucleus"/>
    <property type="evidence" value="ECO:0007669"/>
    <property type="project" value="InterPro"/>
</dbReference>
<dbReference type="SUPFAM" id="SSF48371">
    <property type="entry name" value="ARM repeat"/>
    <property type="match status" value="3"/>
</dbReference>
<keyword evidence="2" id="KW-0813">Transport</keyword>
<dbReference type="PANTHER" id="PTHR10527">
    <property type="entry name" value="IMPORTIN BETA"/>
    <property type="match status" value="1"/>
</dbReference>
<dbReference type="KEGG" id="dfa:DFA_00486"/>
<evidence type="ECO:0000313" key="8">
    <source>
        <dbReference type="Proteomes" id="UP000007797"/>
    </source>
</evidence>
<evidence type="ECO:0000256" key="3">
    <source>
        <dbReference type="ARBA" id="ARBA00022490"/>
    </source>
</evidence>
<dbReference type="InterPro" id="IPR040122">
    <property type="entry name" value="Importin_beta"/>
</dbReference>
<evidence type="ECO:0000313" key="7">
    <source>
        <dbReference type="EMBL" id="EGG20625.1"/>
    </source>
</evidence>
<evidence type="ECO:0000256" key="6">
    <source>
        <dbReference type="SAM" id="MobiDB-lite"/>
    </source>
</evidence>
<keyword evidence="3" id="KW-0963">Cytoplasm</keyword>
<sequence>MTLEEWTNSSLEIQQHSYFEESDIGIHHRLSTQDYQPDVIETFDSVSERFVTVFGQNRVEVPIFNQFRILINSQQTNWKQKYGALICFPKFCEHLKKSTTKKISIILHLILNVVEDENIRVVWASLYYLEDLVSQSREKVFSTIARSISALDPNERVQRTCCRFIQSNMPYPKDKSSSVDETAIDTVLKRLCNSFEQLLQSPILTVLENTLLSFISFVETHTITKILRPYFGNIIPILISLVKKHHSTKDSRLLFCRSINAFELSGQVVGKLLQYGERSDKTLDLFDKALHLALLPNHLDDCYALENRIRVGTNIIKVMGNDSMTIDQVRSVLNGLKVFEKTLMDNAQQVREGNQDVINDENPKDILYSIDEGVGGIYKFIGKMLKLNCTITAPLITSSDLLDKACQKLDVIQDGDYFKMDILYFIEQFFDFGGEEAINRFPQLIPPKLEQLPNLERMMEQPDDLEDFIELVVSLAKEDDQQQEKEKKDNNNNILKSQSKQQYKNYSLSNPSKLVSKLIYLIVKVPYPTIKEKAVQLLDRLLVKEGIKFIGDLPKVIVNTVKVEAIELLKTTLTDTFRQHLFSIIEYFANYLVPRCLWDELETTLEYKVNGKEELSTPLRDNTIALQTLLSRYDFKMKKQEMLEESIISDTFLSELSEKQYRSIIPMLLSMLVQIDGLDRGEFIDNSVRNITEIFIHSRSGLRHELIPQINDTLIEVLERNRENGFRNKTIKKNILGCLTVLIGSNSNPTNPHIERIISHLYEWLSDVQDLSLEEWTESSNLNYKFNFHEEREYGLLQKRPIGRKDYQDDDIQAIDRSIARFIGAFGQPVVKTVSILVCNQLIRFSNSQSWKHRYAALICLPKFCKYLQENIENQFPIILKTILKSTKDSNIKVVWASLDCLIQISRQFHQFKELLVKFRGQVCRVIVKLISDYPNQRIQHTCCLFIQSIMQLLKRDVVAYNIDDVLKALSSSFETLLLSPTISVVENSLLSLFTIINSLTFRLKPYFGNILPILLSLLEKYHGTKESRLLRCRVIKAFGLCGKVIDKKTFTRYLYMLMQFVKKNEKSLDLVVIEYIFKESGSFMQLVGNSFAIYLPMIIRMIINILETPILEEEEEDVKSIILTLNNLKDILEWFNGKQKTAYEPLARFSQRLNSLSNLPAVLKLYLLHFGAKSEKTLEMFGKILELALTYCSIQPLHFNILGEFIIMGAKVIKVMGKDSMTLDQIHSTLDRLNVIEKVFSDDRDEDIIGDGLFSTGDSQRSISQGIEGIYMTMGHMLKHNRAITAPLITSDHLDRACQILDGTEDEFSVKQNTHYFMMQYFKCGNENAINSFPKVIPTIVKCMTSDNIMERQFSSIALGVAAQIGKDRFSPWVIDALQALDSIASEPYSEIVYKEIVKQHAISSIVCLSIIMEQPGEGFIEIIVILAKQDQHKQIKRDNNNNNNSREDDLIFDRLYSQTKKQYKEYTLSKPEQVVSWLLFLMVKGTYPTIKDKALQLLYRLFDLFKGQYFIKSLSEEMVDVVKIETIKFLNTTLTETKRFHLFSIIESLAVYLRGLWDELESTLNTFVNEKEEEEESKLRDNTMALLNTFSFTSIQKDKQNMLVDMVESFDFARELTEKQYRSYIPMLLSMMAEMDGSVDGDLLEKCVCNLTRIIFYYNPIWMKDFTVHTIDTLIDVLDRHREKGFETKNNKTVVFRHLLEMASKTPDYFTDSHIERILPHFYEWLSDIEDLSLEECTDKPSMIDIGNIIDNSNDDDNNDDSNSDGGDSNSDSDSEEDDEIITDYYRDYNKNYQLVAAASCFHRFVHTFGQKVAVPIFKHFLIFSNSQQSWKQRYAALMSITKFSKFFKEKIGHREQFPIILKVASFKCLIQLSIDLSDLIVESRYDIFQVIFQLIRDDPYIFIQNSCCWVIHRMMLLLKQDMIDDNALDRLFSSFQIQLESPILSVTMITIQSFMIVVDTVKDRFRPYSQRFIPILLTLLEKHHTEKESFKLCQSTIKAIAICGKVMEKKTFSRYLHKFMMFVKKNEKALGSPIYNVFRASHLFIDAVDKSFSVYLPMIMRMMINELETTPLPDFTELDALGLVEIMGKVEDESLYEPLAPFAHRLVGPLCNLLDAQPNSRDHIQICLLFYCFLVEWEQSHLYTDHIEDGCMVIKAMGKDAMTIDQVQSALDIFDEMDNRLFDRLDHIRDGIQLDNDDDNDDDEDIDEILDTISKSHLLKYNSTISTPLITSSNLLEKCCNKLRDNEVIDDIKTGILELLANYCEYGGDLAINSYPHIITHIIKCLEQQENEMVNDRR</sequence>
<keyword evidence="4" id="KW-0677">Repeat</keyword>
<proteinExistence type="predicted"/>
<evidence type="ECO:0000256" key="1">
    <source>
        <dbReference type="ARBA" id="ARBA00004496"/>
    </source>
</evidence>
<evidence type="ECO:0000256" key="5">
    <source>
        <dbReference type="ARBA" id="ARBA00022927"/>
    </source>
</evidence>
<dbReference type="InterPro" id="IPR011989">
    <property type="entry name" value="ARM-like"/>
</dbReference>
<evidence type="ECO:0000256" key="4">
    <source>
        <dbReference type="ARBA" id="ARBA00022737"/>
    </source>
</evidence>
<dbReference type="EMBL" id="GL883010">
    <property type="protein sequence ID" value="EGG20625.1"/>
    <property type="molecule type" value="Genomic_DNA"/>
</dbReference>
<feature type="region of interest" description="Disordered" evidence="6">
    <location>
        <begin position="1750"/>
        <end position="1780"/>
    </location>
</feature>
<evidence type="ECO:0008006" key="9">
    <source>
        <dbReference type="Google" id="ProtNLM"/>
    </source>
</evidence>
<name>F4PS27_CACFS</name>
<dbReference type="InterPro" id="IPR016024">
    <property type="entry name" value="ARM-type_fold"/>
</dbReference>
<reference evidence="8" key="1">
    <citation type="journal article" date="2011" name="Genome Res.">
        <title>Phylogeny-wide analysis of social amoeba genomes highlights ancient origins for complex intercellular communication.</title>
        <authorList>
            <person name="Heidel A.J."/>
            <person name="Lawal H.M."/>
            <person name="Felder M."/>
            <person name="Schilde C."/>
            <person name="Helps N.R."/>
            <person name="Tunggal B."/>
            <person name="Rivero F."/>
            <person name="John U."/>
            <person name="Schleicher M."/>
            <person name="Eichinger L."/>
            <person name="Platzer M."/>
            <person name="Noegel A.A."/>
            <person name="Schaap P."/>
            <person name="Gloeckner G."/>
        </authorList>
    </citation>
    <scope>NUCLEOTIDE SEQUENCE [LARGE SCALE GENOMIC DNA]</scope>
    <source>
        <strain evidence="8">SH3</strain>
    </source>
</reference>
<dbReference type="Proteomes" id="UP000007797">
    <property type="component" value="Unassembled WGS sequence"/>
</dbReference>
<dbReference type="Gene3D" id="1.25.10.10">
    <property type="entry name" value="Leucine-rich Repeat Variant"/>
    <property type="match status" value="3"/>
</dbReference>
<keyword evidence="8" id="KW-1185">Reference proteome</keyword>
<dbReference type="GeneID" id="14873397"/>
<organism evidence="7 8">
    <name type="scientific">Cavenderia fasciculata</name>
    <name type="common">Slime mold</name>
    <name type="synonym">Dictyostelium fasciculatum</name>
    <dbReference type="NCBI Taxonomy" id="261658"/>
    <lineage>
        <taxon>Eukaryota</taxon>
        <taxon>Amoebozoa</taxon>
        <taxon>Evosea</taxon>
        <taxon>Eumycetozoa</taxon>
        <taxon>Dictyostelia</taxon>
        <taxon>Acytosteliales</taxon>
        <taxon>Cavenderiaceae</taxon>
        <taxon>Cavenderia</taxon>
    </lineage>
</organism>
<dbReference type="GO" id="GO:0005737">
    <property type="term" value="C:cytoplasm"/>
    <property type="evidence" value="ECO:0007669"/>
    <property type="project" value="UniProtKB-SubCell"/>
</dbReference>
<dbReference type="RefSeq" id="XP_004358475.1">
    <property type="nucleotide sequence ID" value="XM_004358418.1"/>
</dbReference>
<evidence type="ECO:0000256" key="2">
    <source>
        <dbReference type="ARBA" id="ARBA00022448"/>
    </source>
</evidence>
<gene>
    <name evidence="7" type="ORF">DFA_00486</name>
</gene>
<keyword evidence="5" id="KW-0653">Protein transport</keyword>